<dbReference type="SUPFAM" id="SSF56104">
    <property type="entry name" value="SAICAR synthase-like"/>
    <property type="match status" value="1"/>
</dbReference>
<evidence type="ECO:0000259" key="3">
    <source>
        <dbReference type="PROSITE" id="PS51455"/>
    </source>
</evidence>
<dbReference type="Gene3D" id="3.30.810.10">
    <property type="entry name" value="2-Layer Sandwich"/>
    <property type="match status" value="1"/>
</dbReference>
<feature type="compositionally biased region" description="Basic residues" evidence="2">
    <location>
        <begin position="13"/>
        <end position="22"/>
    </location>
</feature>
<dbReference type="InterPro" id="IPR002498">
    <property type="entry name" value="PInositol-4-P-4/5-kinase_core"/>
</dbReference>
<dbReference type="Pfam" id="PF01504">
    <property type="entry name" value="PIP5K"/>
    <property type="match status" value="1"/>
</dbReference>
<keyword evidence="1" id="KW-0808">Transferase</keyword>
<dbReference type="PANTHER" id="PTHR23086">
    <property type="entry name" value="PHOSPHATIDYLINOSITOL-4-PHOSPHATE 5-KINASE"/>
    <property type="match status" value="1"/>
</dbReference>
<keyword evidence="1" id="KW-0547">Nucleotide-binding</keyword>
<proteinExistence type="predicted"/>
<evidence type="ECO:0000256" key="2">
    <source>
        <dbReference type="SAM" id="MobiDB-lite"/>
    </source>
</evidence>
<keyword evidence="1" id="KW-0418">Kinase</keyword>
<dbReference type="Proteomes" id="UP000007635">
    <property type="component" value="Chromosome XIV"/>
</dbReference>
<keyword evidence="5" id="KW-1185">Reference proteome</keyword>
<protein>
    <submittedName>
        <fullName evidence="4">Phosphatidylinositol-4-phosphate 5-kinase like 1</fullName>
    </submittedName>
</protein>
<dbReference type="GO" id="GO:0016308">
    <property type="term" value="F:1-phosphatidylinositol-4-phosphate 5-kinase activity"/>
    <property type="evidence" value="ECO:0007669"/>
    <property type="project" value="TreeGrafter"/>
</dbReference>
<evidence type="ECO:0000313" key="5">
    <source>
        <dbReference type="Proteomes" id="UP000007635"/>
    </source>
</evidence>
<evidence type="ECO:0000256" key="1">
    <source>
        <dbReference type="PROSITE-ProRule" id="PRU00781"/>
    </source>
</evidence>
<dbReference type="GO" id="GO:0005886">
    <property type="term" value="C:plasma membrane"/>
    <property type="evidence" value="ECO:0007669"/>
    <property type="project" value="TreeGrafter"/>
</dbReference>
<reference evidence="4" key="3">
    <citation type="submission" date="2025-09" db="UniProtKB">
        <authorList>
            <consortium name="Ensembl"/>
        </authorList>
    </citation>
    <scope>IDENTIFICATION</scope>
</reference>
<reference evidence="4" key="2">
    <citation type="submission" date="2025-08" db="UniProtKB">
        <authorList>
            <consortium name="Ensembl"/>
        </authorList>
    </citation>
    <scope>IDENTIFICATION</scope>
</reference>
<feature type="compositionally biased region" description="Gly residues" evidence="2">
    <location>
        <begin position="1"/>
        <end position="10"/>
    </location>
</feature>
<dbReference type="GO" id="GO:0046854">
    <property type="term" value="P:phosphatidylinositol phosphate biosynthetic process"/>
    <property type="evidence" value="ECO:0007669"/>
    <property type="project" value="TreeGrafter"/>
</dbReference>
<feature type="domain" description="PIPK" evidence="3">
    <location>
        <begin position="30"/>
        <end position="486"/>
    </location>
</feature>
<dbReference type="Gene3D" id="3.30.800.10">
    <property type="entry name" value="Phosphatidylinositol Phosphate Kinase II Beta"/>
    <property type="match status" value="1"/>
</dbReference>
<dbReference type="GeneTree" id="ENSGT00940000158633"/>
<dbReference type="Ensembl" id="ENSGACT00000073872.1">
    <property type="protein sequence ID" value="ENSGACP00000034587.1"/>
    <property type="gene ID" value="ENSGACG00000018468.2"/>
</dbReference>
<dbReference type="GO" id="GO:0005524">
    <property type="term" value="F:ATP binding"/>
    <property type="evidence" value="ECO:0007669"/>
    <property type="project" value="UniProtKB-UniRule"/>
</dbReference>
<dbReference type="InterPro" id="IPR023610">
    <property type="entry name" value="PInositol-4/5-P-5/4-kinase"/>
</dbReference>
<sequence length="487" mass="54684">MSAGGGGLGMSGHRQRSGTVKRRRWGGLRQQWKLLGVFEIDQQHEFYSLTCMMKEGLAAAIQNNINNSATNELSDDDYRLEVTQIHKDFTMETFAGPVFASLRSSSGMTEQEYQQSLCSESCYLQFISNSKSKADFFLTNDKRFFLKTQNKREIQFLLTNLKIYMEHLRKFPHSLLVKFLGSKSHTEARNTSLLCKVYFIPVIGSAPGQHHLLASGNTKQSVAVFYYTGMEGAASSCGWMCVLCCRYDIKGCEVSRWTEPAPEGSQIIVVLKDLNFEGQSVILDQQRHWLVRQVEIDTHFLQRLNVLDYSLLLGYQPLHQDERHQSISFATLIIRTKRSVNPGGSRVHAGTAAVPGAVLEEDSSLNGSETGCSYLAPSQAAVASCGGGSISQTGPEPSVPSGDATELPDFRAQNRRLLPNLKNPLHVIDGPEQRYFIGIIDIFTVYSFRKRLEHLWKSLRHPGRSFSTVSPQTYCLRLCHWVQDHSK</sequence>
<dbReference type="PROSITE" id="PS51455">
    <property type="entry name" value="PIPK"/>
    <property type="match status" value="1"/>
</dbReference>
<reference evidence="4 5" key="1">
    <citation type="journal article" date="2021" name="G3 (Bethesda)">
        <title>Improved contiguity of the threespine stickleback genome using long-read sequencing.</title>
        <authorList>
            <person name="Nath S."/>
            <person name="Shaw D.E."/>
            <person name="White M.A."/>
        </authorList>
    </citation>
    <scope>NUCLEOTIDE SEQUENCE [LARGE SCALE GENOMIC DNA]</scope>
    <source>
        <strain evidence="4 5">Lake Benthic</strain>
    </source>
</reference>
<organism evidence="4 5">
    <name type="scientific">Gasterosteus aculeatus aculeatus</name>
    <name type="common">three-spined stickleback</name>
    <dbReference type="NCBI Taxonomy" id="481459"/>
    <lineage>
        <taxon>Eukaryota</taxon>
        <taxon>Metazoa</taxon>
        <taxon>Chordata</taxon>
        <taxon>Craniata</taxon>
        <taxon>Vertebrata</taxon>
        <taxon>Euteleostomi</taxon>
        <taxon>Actinopterygii</taxon>
        <taxon>Neopterygii</taxon>
        <taxon>Teleostei</taxon>
        <taxon>Neoteleostei</taxon>
        <taxon>Acanthomorphata</taxon>
        <taxon>Eupercaria</taxon>
        <taxon>Perciformes</taxon>
        <taxon>Cottioidei</taxon>
        <taxon>Gasterosteales</taxon>
        <taxon>Gasterosteidae</taxon>
        <taxon>Gasterosteus</taxon>
    </lineage>
</organism>
<dbReference type="SMART" id="SM00330">
    <property type="entry name" value="PIPKc"/>
    <property type="match status" value="1"/>
</dbReference>
<dbReference type="InterPro" id="IPR027484">
    <property type="entry name" value="PInositol-4-P-5-kinase_N"/>
</dbReference>
<dbReference type="InterPro" id="IPR027483">
    <property type="entry name" value="PInositol-4-P-4/5-kinase_C_sf"/>
</dbReference>
<feature type="region of interest" description="Disordered" evidence="2">
    <location>
        <begin position="1"/>
        <end position="22"/>
    </location>
</feature>
<keyword evidence="1" id="KW-0067">ATP-binding</keyword>
<dbReference type="AlphaFoldDB" id="A0AAQ4P7F3"/>
<evidence type="ECO:0000313" key="4">
    <source>
        <dbReference type="Ensembl" id="ENSGACP00000034587.1"/>
    </source>
</evidence>
<dbReference type="PANTHER" id="PTHR23086:SF46">
    <property type="entry name" value="PHOSPHATIDYLINOSITOL 4-PHOSPHATE 5-KINASE-LIKE PROTEIN 1"/>
    <property type="match status" value="1"/>
</dbReference>
<name>A0AAQ4P7F3_GASAC</name>
<accession>A0AAQ4P7F3</accession>